<reference evidence="4 5" key="1">
    <citation type="submission" date="2019-03" db="EMBL/GenBank/DDBJ databases">
        <title>Genomic Encyclopedia of Type Strains, Phase IV (KMG-IV): sequencing the most valuable type-strain genomes for metagenomic binning, comparative biology and taxonomic classification.</title>
        <authorList>
            <person name="Goeker M."/>
        </authorList>
    </citation>
    <scope>NUCLEOTIDE SEQUENCE [LARGE SCALE GENOMIC DNA]</scope>
    <source>
        <strain evidence="4 5">DSM 21100</strain>
    </source>
</reference>
<dbReference type="InterPro" id="IPR051203">
    <property type="entry name" value="Polysaccharide_Synthase-Rel"/>
</dbReference>
<dbReference type="RefSeq" id="WP_132130350.1">
    <property type="nucleotide sequence ID" value="NZ_CP042432.1"/>
</dbReference>
<organism evidence="4 5">
    <name type="scientific">Anseongella ginsenosidimutans</name>
    <dbReference type="NCBI Taxonomy" id="496056"/>
    <lineage>
        <taxon>Bacteria</taxon>
        <taxon>Pseudomonadati</taxon>
        <taxon>Bacteroidota</taxon>
        <taxon>Sphingobacteriia</taxon>
        <taxon>Sphingobacteriales</taxon>
        <taxon>Sphingobacteriaceae</taxon>
        <taxon>Anseongella</taxon>
    </lineage>
</organism>
<accession>A0A4R3KLS9</accession>
<name>A0A4R3KLS9_9SPHI</name>
<keyword evidence="2" id="KW-0472">Membrane</keyword>
<dbReference type="SUPFAM" id="SSF51735">
    <property type="entry name" value="NAD(P)-binding Rossmann-fold domains"/>
    <property type="match status" value="2"/>
</dbReference>
<comment type="caution">
    <text evidence="4">The sequence shown here is derived from an EMBL/GenBank/DDBJ whole genome shotgun (WGS) entry which is preliminary data.</text>
</comment>
<dbReference type="Proteomes" id="UP000295807">
    <property type="component" value="Unassembled WGS sequence"/>
</dbReference>
<feature type="transmembrane region" description="Helical" evidence="2">
    <location>
        <begin position="108"/>
        <end position="128"/>
    </location>
</feature>
<feature type="transmembrane region" description="Helical" evidence="2">
    <location>
        <begin position="44"/>
        <end position="63"/>
    </location>
</feature>
<dbReference type="Pfam" id="PF13727">
    <property type="entry name" value="CoA_binding_3"/>
    <property type="match status" value="1"/>
</dbReference>
<evidence type="ECO:0000259" key="3">
    <source>
        <dbReference type="Pfam" id="PF02719"/>
    </source>
</evidence>
<dbReference type="PANTHER" id="PTHR43318">
    <property type="entry name" value="UDP-N-ACETYLGLUCOSAMINE 4,6-DEHYDRATASE"/>
    <property type="match status" value="1"/>
</dbReference>
<dbReference type="OrthoDB" id="9803111at2"/>
<dbReference type="AlphaFoldDB" id="A0A4R3KLS9"/>
<dbReference type="EMBL" id="SMAD01000014">
    <property type="protein sequence ID" value="TCS85132.1"/>
    <property type="molecule type" value="Genomic_DNA"/>
</dbReference>
<evidence type="ECO:0000313" key="5">
    <source>
        <dbReference type="Proteomes" id="UP000295807"/>
    </source>
</evidence>
<dbReference type="Pfam" id="PF02719">
    <property type="entry name" value="Polysacc_synt_2"/>
    <property type="match status" value="1"/>
</dbReference>
<evidence type="ECO:0000313" key="4">
    <source>
        <dbReference type="EMBL" id="TCS85132.1"/>
    </source>
</evidence>
<proteinExistence type="inferred from homology"/>
<feature type="transmembrane region" description="Helical" evidence="2">
    <location>
        <begin position="84"/>
        <end position="102"/>
    </location>
</feature>
<gene>
    <name evidence="4" type="ORF">EDD80_1142</name>
</gene>
<dbReference type="CDD" id="cd05237">
    <property type="entry name" value="UDP_invert_4-6DH_SDR_e"/>
    <property type="match status" value="1"/>
</dbReference>
<dbReference type="PANTHER" id="PTHR43318:SF1">
    <property type="entry name" value="POLYSACCHARIDE BIOSYNTHESIS PROTEIN EPSC-RELATED"/>
    <property type="match status" value="1"/>
</dbReference>
<protein>
    <submittedName>
        <fullName evidence="4">FlaA1/EpsC-like NDP-sugar epimerase</fullName>
    </submittedName>
</protein>
<dbReference type="InterPro" id="IPR003869">
    <property type="entry name" value="Polysac_CapD-like"/>
</dbReference>
<feature type="domain" description="Polysaccharide biosynthesis protein CapD-like" evidence="3">
    <location>
        <begin position="290"/>
        <end position="599"/>
    </location>
</feature>
<dbReference type="Gene3D" id="3.40.50.720">
    <property type="entry name" value="NAD(P)-binding Rossmann-like Domain"/>
    <property type="match status" value="2"/>
</dbReference>
<keyword evidence="2" id="KW-1133">Transmembrane helix</keyword>
<comment type="similarity">
    <text evidence="1">Belongs to the polysaccharide synthase family.</text>
</comment>
<keyword evidence="5" id="KW-1185">Reference proteome</keyword>
<dbReference type="InterPro" id="IPR036291">
    <property type="entry name" value="NAD(P)-bd_dom_sf"/>
</dbReference>
<keyword evidence="2" id="KW-0812">Transmembrane</keyword>
<sequence>MLKKLRTTPRWIIFVIDVSLCAASVLLSFLLRFNFNLTDIRPEWFSSAIQVILPVNIVLFLLFRTYAGIVRYTGIQDAIRILRVTTLATILLFVANGIYAYNKLDGNLIPYSIIVIHFLCSSLLLISYRTLIKQVFDYFQHQNITKRKALIFGAGRSGLISKRVINNDDRLGLKVVGFLDDDPVKAQKKMDGLPILSTRFDRLERIIEKHKIEQIIISSQKISPERKVEFVDWCLSHNLKVLVVPPPEQWINGRLKTAQIRDVKIEELLEREAIVIHNESIENQLKDQCLLVTGAAGSIGSEIVRQVARYKPKRIVLCDQAETPLNSLELELREEFRQVNFESFVADVRDKNRLTCLFEKFRPQFVYHAAAYKHVPIMEHHPSEAILTNVLGTKNVADLAVQYGLEKFVMISTDKAVNPTNVMGASKRIAEIYIQGLNKYAGEHSFNAGLNKELSNGIDKKVLIDPIISTRFITTRFGNVLGSNGSVIPLFKAQLEKGGPLTVTHPEITRYFMTIPEACQLVLEAGSMGNGGEIFVFDMGDSVKIVDLAKKMIRLAGFTPDKDIKIEFTGLRPGEKLYEELLNNKENSLPTYNEKIMIATVREYDFETISKQIDSLIAAAANQGPEKAVVAKMKKILPEFISNNSVYEQLDKEFDLIP</sequence>
<evidence type="ECO:0000256" key="2">
    <source>
        <dbReference type="SAM" id="Phobius"/>
    </source>
</evidence>
<feature type="transmembrane region" description="Helical" evidence="2">
    <location>
        <begin position="12"/>
        <end position="32"/>
    </location>
</feature>
<evidence type="ECO:0000256" key="1">
    <source>
        <dbReference type="ARBA" id="ARBA00007430"/>
    </source>
</evidence>